<evidence type="ECO:0000313" key="2">
    <source>
        <dbReference type="EMBL" id="NJB88880.1"/>
    </source>
</evidence>
<dbReference type="RefSeq" id="WP_167919919.1">
    <property type="nucleotide sequence ID" value="NZ_JAATIT010000001.1"/>
</dbReference>
<feature type="compositionally biased region" description="Basic residues" evidence="1">
    <location>
        <begin position="365"/>
        <end position="384"/>
    </location>
</feature>
<gene>
    <name evidence="2" type="ORF">GGR90_001032</name>
</gene>
<organism evidence="2 3">
    <name type="scientific">Sphingopyxis italica</name>
    <dbReference type="NCBI Taxonomy" id="1129133"/>
    <lineage>
        <taxon>Bacteria</taxon>
        <taxon>Pseudomonadati</taxon>
        <taxon>Pseudomonadota</taxon>
        <taxon>Alphaproteobacteria</taxon>
        <taxon>Sphingomonadales</taxon>
        <taxon>Sphingomonadaceae</taxon>
        <taxon>Sphingopyxis</taxon>
    </lineage>
</organism>
<evidence type="ECO:0000256" key="1">
    <source>
        <dbReference type="SAM" id="MobiDB-lite"/>
    </source>
</evidence>
<feature type="region of interest" description="Disordered" evidence="1">
    <location>
        <begin position="363"/>
        <end position="384"/>
    </location>
</feature>
<accession>A0A7X6B7Q4</accession>
<dbReference type="AlphaFoldDB" id="A0A7X6B7Q4"/>
<feature type="region of interest" description="Disordered" evidence="1">
    <location>
        <begin position="1"/>
        <end position="26"/>
    </location>
</feature>
<keyword evidence="3" id="KW-1185">Reference proteome</keyword>
<name>A0A7X6B7Q4_9SPHN</name>
<comment type="caution">
    <text evidence="2">The sequence shown here is derived from an EMBL/GenBank/DDBJ whole genome shotgun (WGS) entry which is preliminary data.</text>
</comment>
<dbReference type="EMBL" id="JAATIT010000001">
    <property type="protein sequence ID" value="NJB88880.1"/>
    <property type="molecule type" value="Genomic_DNA"/>
</dbReference>
<protein>
    <recommendedName>
        <fullName evidence="4">Terminase</fullName>
    </recommendedName>
</protein>
<evidence type="ECO:0000313" key="3">
    <source>
        <dbReference type="Proteomes" id="UP000535078"/>
    </source>
</evidence>
<sequence length="384" mass="40064">MQNRTPIAKEARPPLPEFTPVPRKYRHDGWTPERQRAFIAALADTGSVRRAAAMVNMAQTNCYTLRRAAGAEGFRRAWEAALDFGVARLKDIAFERAIDGYLVPVFVAGKLMGFRRRHNDALLMFCLRHYGQDAGGKRTVINYFSTRASAGAVAGASPMGVSTSAFGGSLSRAPAKAVEGLDASGNGAASGAVAAAGATGTVAEASTTTVRTVIHGGAAVGAGDAAGGQDEAAALIEGFEGAALDAQAEAEIGAALLALAARQRALYAAMADGGPEAIDAQLDDPGIELVRVNEKNIPLYGPLQTFEGLADAEPVQRFAGEAEWVEAGGDIPEKYREWLEGAEARGERTSAVPLASAADDGVAAVKKRPSWRQARKAKAAKADE</sequence>
<reference evidence="2 3" key="1">
    <citation type="submission" date="2020-03" db="EMBL/GenBank/DDBJ databases">
        <title>Genomic Encyclopedia of Type Strains, Phase IV (KMG-IV): sequencing the most valuable type-strain genomes for metagenomic binning, comparative biology and taxonomic classification.</title>
        <authorList>
            <person name="Goeker M."/>
        </authorList>
    </citation>
    <scope>NUCLEOTIDE SEQUENCE [LARGE SCALE GENOMIC DNA]</scope>
    <source>
        <strain evidence="2 3">DSM 25229</strain>
    </source>
</reference>
<proteinExistence type="predicted"/>
<evidence type="ECO:0008006" key="4">
    <source>
        <dbReference type="Google" id="ProtNLM"/>
    </source>
</evidence>
<dbReference type="Proteomes" id="UP000535078">
    <property type="component" value="Unassembled WGS sequence"/>
</dbReference>